<name>A0AAV7P4G7_PLEWA</name>
<comment type="caution">
    <text evidence="2">The sequence shown here is derived from an EMBL/GenBank/DDBJ whole genome shotgun (WGS) entry which is preliminary data.</text>
</comment>
<gene>
    <name evidence="2" type="ORF">NDU88_001620</name>
</gene>
<reference evidence="2" key="1">
    <citation type="journal article" date="2022" name="bioRxiv">
        <title>Sequencing and chromosome-scale assembly of the giantPleurodeles waltlgenome.</title>
        <authorList>
            <person name="Brown T."/>
            <person name="Elewa A."/>
            <person name="Iarovenko S."/>
            <person name="Subramanian E."/>
            <person name="Araus A.J."/>
            <person name="Petzold A."/>
            <person name="Susuki M."/>
            <person name="Suzuki K.-i.T."/>
            <person name="Hayashi T."/>
            <person name="Toyoda A."/>
            <person name="Oliveira C."/>
            <person name="Osipova E."/>
            <person name="Leigh N.D."/>
            <person name="Simon A."/>
            <person name="Yun M.H."/>
        </authorList>
    </citation>
    <scope>NUCLEOTIDE SEQUENCE</scope>
    <source>
        <strain evidence="2">20211129_DDA</strain>
        <tissue evidence="2">Liver</tissue>
    </source>
</reference>
<organism evidence="2 3">
    <name type="scientific">Pleurodeles waltl</name>
    <name type="common">Iberian ribbed newt</name>
    <dbReference type="NCBI Taxonomy" id="8319"/>
    <lineage>
        <taxon>Eukaryota</taxon>
        <taxon>Metazoa</taxon>
        <taxon>Chordata</taxon>
        <taxon>Craniata</taxon>
        <taxon>Vertebrata</taxon>
        <taxon>Euteleostomi</taxon>
        <taxon>Amphibia</taxon>
        <taxon>Batrachia</taxon>
        <taxon>Caudata</taxon>
        <taxon>Salamandroidea</taxon>
        <taxon>Salamandridae</taxon>
        <taxon>Pleurodelinae</taxon>
        <taxon>Pleurodeles</taxon>
    </lineage>
</organism>
<dbReference type="Proteomes" id="UP001066276">
    <property type="component" value="Chromosome 7"/>
</dbReference>
<accession>A0AAV7P4G7</accession>
<feature type="region of interest" description="Disordered" evidence="1">
    <location>
        <begin position="18"/>
        <end position="53"/>
    </location>
</feature>
<protein>
    <submittedName>
        <fullName evidence="2">Uncharacterized protein</fullName>
    </submittedName>
</protein>
<dbReference type="AlphaFoldDB" id="A0AAV7P4G7"/>
<dbReference type="EMBL" id="JANPWB010000011">
    <property type="protein sequence ID" value="KAJ1123147.1"/>
    <property type="molecule type" value="Genomic_DNA"/>
</dbReference>
<keyword evidence="3" id="KW-1185">Reference proteome</keyword>
<feature type="region of interest" description="Disordered" evidence="1">
    <location>
        <begin position="140"/>
        <end position="193"/>
    </location>
</feature>
<evidence type="ECO:0000256" key="1">
    <source>
        <dbReference type="SAM" id="MobiDB-lite"/>
    </source>
</evidence>
<evidence type="ECO:0000313" key="3">
    <source>
        <dbReference type="Proteomes" id="UP001066276"/>
    </source>
</evidence>
<proteinExistence type="predicted"/>
<sequence>MTSGTSIAALRYKFVKDQSAAVQPGEPRAAQLPWQEDQAEPSAAGRCASTGQRKRAVTADASDGLCGSAGFAPGNAATLWEQHPGPLRIHRGKDRHDAGGESTHALQSQDPWCVEECVLDFDEDSVEEGELVDDREEEDWWAQGGSGPANALSQSFQRSRTRQPVVGKALGGAHVGRRKAQERPPSLNTGEEHAGVRRVSVVVEASGIWATGRCVCLRVFTCPTWASGLKEQQVQSP</sequence>
<evidence type="ECO:0000313" key="2">
    <source>
        <dbReference type="EMBL" id="KAJ1123147.1"/>
    </source>
</evidence>